<dbReference type="PANTHER" id="PTHR43046">
    <property type="entry name" value="GDP-MANNOSE MANNOSYL HYDROLASE"/>
    <property type="match status" value="1"/>
</dbReference>
<organism evidence="5 6">
    <name type="scientific">Erwinia psidii</name>
    <dbReference type="NCBI Taxonomy" id="69224"/>
    <lineage>
        <taxon>Bacteria</taxon>
        <taxon>Pseudomonadati</taxon>
        <taxon>Pseudomonadota</taxon>
        <taxon>Gammaproteobacteria</taxon>
        <taxon>Enterobacterales</taxon>
        <taxon>Erwiniaceae</taxon>
        <taxon>Erwinia</taxon>
    </lineage>
</organism>
<dbReference type="InterPro" id="IPR000086">
    <property type="entry name" value="NUDIX_hydrolase_dom"/>
</dbReference>
<evidence type="ECO:0000256" key="3">
    <source>
        <dbReference type="ARBA" id="ARBA00022842"/>
    </source>
</evidence>
<dbReference type="SUPFAM" id="SSF55811">
    <property type="entry name" value="Nudix"/>
    <property type="match status" value="1"/>
</dbReference>
<evidence type="ECO:0000313" key="6">
    <source>
        <dbReference type="Proteomes" id="UP000279457"/>
    </source>
</evidence>
<accession>A0A3N6RZX4</accession>
<dbReference type="PROSITE" id="PS51462">
    <property type="entry name" value="NUDIX"/>
    <property type="match status" value="1"/>
</dbReference>
<dbReference type="PANTHER" id="PTHR43046:SF12">
    <property type="entry name" value="GDP-MANNOSE MANNOSYL HYDROLASE"/>
    <property type="match status" value="1"/>
</dbReference>
<dbReference type="AlphaFoldDB" id="A0A3N6RZX4"/>
<dbReference type="EMBL" id="RHHM01000008">
    <property type="protein sequence ID" value="RQM38047.1"/>
    <property type="molecule type" value="Genomic_DNA"/>
</dbReference>
<evidence type="ECO:0000313" key="5">
    <source>
        <dbReference type="EMBL" id="RQM38047.1"/>
    </source>
</evidence>
<dbReference type="InterPro" id="IPR015797">
    <property type="entry name" value="NUDIX_hydrolase-like_dom_sf"/>
</dbReference>
<feature type="domain" description="Nudix hydrolase" evidence="4">
    <location>
        <begin position="4"/>
        <end position="133"/>
    </location>
</feature>
<dbReference type="Pfam" id="PF00293">
    <property type="entry name" value="NUDIX"/>
    <property type="match status" value="1"/>
</dbReference>
<sequence length="141" mass="16726">MKLYKEKNRSCVLLKNDRGDFLFIKENSDDYWILPGGKKETGESWYDAAKREIYEELSLKLTDITFRGMIENHFNIDDCFYNETMVIFNSSCTGDVINHEDHIARQCRWVSMSELIDLPLQPEPLRQFLLNNLAYYRKEPS</sequence>
<comment type="cofactor">
    <cofactor evidence="1">
        <name>Mg(2+)</name>
        <dbReference type="ChEBI" id="CHEBI:18420"/>
    </cofactor>
</comment>
<evidence type="ECO:0000256" key="2">
    <source>
        <dbReference type="ARBA" id="ARBA00022801"/>
    </source>
</evidence>
<reference evidence="5 6" key="1">
    <citation type="submission" date="2018-10" db="EMBL/GenBank/DDBJ databases">
        <title>Draft genome sequence for the type isolate of Erwinia psidii, agent causal of bacterial blight in guava (Psidium guajava) and wilt and die-back of Eucalyptus spp.</title>
        <authorList>
            <person name="Hermenegildo P.S."/>
            <person name="Santos S.A."/>
            <person name="Guimaraes L.M.S."/>
            <person name="Vidigal P.M.P."/>
            <person name="Pereira I.C."/>
            <person name="Badel J.L."/>
            <person name="Alfenas-Zerbini P."/>
            <person name="Ferreira M.A.S.V."/>
            <person name="Alfenas A.C."/>
        </authorList>
    </citation>
    <scope>NUCLEOTIDE SEQUENCE [LARGE SCALE GENOMIC DNA]</scope>
    <source>
        <strain evidence="5 6">IBSBF 435</strain>
    </source>
</reference>
<evidence type="ECO:0000256" key="1">
    <source>
        <dbReference type="ARBA" id="ARBA00001946"/>
    </source>
</evidence>
<dbReference type="OrthoDB" id="9801098at2"/>
<protein>
    <submittedName>
        <fullName evidence="5">NUDIX hydrolase</fullName>
    </submittedName>
</protein>
<dbReference type="Proteomes" id="UP000279457">
    <property type="component" value="Unassembled WGS sequence"/>
</dbReference>
<proteinExistence type="predicted"/>
<comment type="caution">
    <text evidence="5">The sequence shown here is derived from an EMBL/GenBank/DDBJ whole genome shotgun (WGS) entry which is preliminary data.</text>
</comment>
<keyword evidence="3" id="KW-0460">Magnesium</keyword>
<evidence type="ECO:0000259" key="4">
    <source>
        <dbReference type="PROSITE" id="PS51462"/>
    </source>
</evidence>
<name>A0A3N6RZX4_9GAMM</name>
<dbReference type="RefSeq" id="WP_124233398.1">
    <property type="nucleotide sequence ID" value="NZ_RHHM01000008.1"/>
</dbReference>
<dbReference type="Gene3D" id="3.90.79.10">
    <property type="entry name" value="Nucleoside Triphosphate Pyrophosphohydrolase"/>
    <property type="match status" value="1"/>
</dbReference>
<keyword evidence="6" id="KW-1185">Reference proteome</keyword>
<gene>
    <name evidence="5" type="ORF">EB241_12275</name>
</gene>
<dbReference type="GO" id="GO:0016787">
    <property type="term" value="F:hydrolase activity"/>
    <property type="evidence" value="ECO:0007669"/>
    <property type="project" value="UniProtKB-KW"/>
</dbReference>
<keyword evidence="2 5" id="KW-0378">Hydrolase</keyword>